<gene>
    <name evidence="1" type="ORF">SAMN05421877_107222</name>
</gene>
<dbReference type="OrthoDB" id="627374at2"/>
<reference evidence="2" key="1">
    <citation type="submission" date="2016-10" db="EMBL/GenBank/DDBJ databases">
        <authorList>
            <person name="Varghese N."/>
            <person name="Submissions S."/>
        </authorList>
    </citation>
    <scope>NUCLEOTIDE SEQUENCE [LARGE SCALE GENOMIC DNA]</scope>
    <source>
        <strain evidence="2">DSM 22361</strain>
    </source>
</reference>
<evidence type="ECO:0000313" key="1">
    <source>
        <dbReference type="EMBL" id="SEG40748.1"/>
    </source>
</evidence>
<dbReference type="EMBL" id="FNUT01000007">
    <property type="protein sequence ID" value="SEG40748.1"/>
    <property type="molecule type" value="Genomic_DNA"/>
</dbReference>
<dbReference type="AlphaFoldDB" id="A0A1H5ZW75"/>
<protein>
    <recommendedName>
        <fullName evidence="3">GAF domain-containing protein</fullName>
    </recommendedName>
</protein>
<proteinExistence type="predicted"/>
<keyword evidence="2" id="KW-1185">Reference proteome</keyword>
<organism evidence="1 2">
    <name type="scientific">Sphingobacterium lactis</name>
    <dbReference type="NCBI Taxonomy" id="797291"/>
    <lineage>
        <taxon>Bacteria</taxon>
        <taxon>Pseudomonadati</taxon>
        <taxon>Bacteroidota</taxon>
        <taxon>Sphingobacteriia</taxon>
        <taxon>Sphingobacteriales</taxon>
        <taxon>Sphingobacteriaceae</taxon>
        <taxon>Sphingobacterium</taxon>
    </lineage>
</organism>
<name>A0A1H5ZW75_9SPHI</name>
<evidence type="ECO:0000313" key="2">
    <source>
        <dbReference type="Proteomes" id="UP000236731"/>
    </source>
</evidence>
<sequence length="780" mass="91033">MLQEVVNIDNDIQQNGMFQERLSLWPFLNYVERTIAHEGTDMLLPKLAEAHIRSSIAANGDLQQDNVAAFAPVFEMIYHLAKGVPTDKKVKWALGYPIPDRVFFGTEDFYELVRTDFDRVTTEQGHRVFNIEFLNKQIFLLLLERFYDMPPLGAKRRYVKRESTFSKYYELLIDFTFVDVQTTADLPILDLSSIKEKENIEYSDIEPILDLFDLSKFTFSGFSILTFVDCHQEYVTESLQSLINNLNIFKGQDGLIKINEILTNIAYFQGIKTSFYPILKLNDAPILSPDLAKDSLLLADDFFYQHYINQGELYQYLEKPHILSYGVEDGLETASTNLIKSLVKTGVSSYVCFPLVHNDTFVGIFEVYSKTGVQLTRNMLIQIQTFYPLLAQLANEIVSGFRNELNNIILHRYTALQPAVEWKFNQVAAQYLGEVLYNYQQPELEKIAFKEVYPFYAAVDVKDSSYLRNKSYREDIQVRMNYIRNLMEEAQRTTQLEEEEGFVKRFDEVYEWSTGNNLDHYLLDILAFFQEDVPQFLDRMEGKYPEAHSFLRNCRKNLQYSYKEFNSSNESFEQSLKKLNQLIVKNMQEFNAEIQQIFPSYFETFRTDGVEYDLYVGQSISPVTPFDLRILKQIRVLQIINIAKIGAMTHALRSKLPIPLQTTQLIFIHPNPIDISFREDERRFDVEGSYNIRYQIIKKRIDKAHLKDSTERLVQPGTIAIVYSRNQVARELRTCLQEVIKLNYIEPEYEELELENLQGVSDLKAIRVKIKLNETNTINP</sequence>
<dbReference type="Proteomes" id="UP000236731">
    <property type="component" value="Unassembled WGS sequence"/>
</dbReference>
<dbReference type="RefSeq" id="WP_103906649.1">
    <property type="nucleotide sequence ID" value="NZ_CP049246.1"/>
</dbReference>
<accession>A0A1H5ZW75</accession>
<evidence type="ECO:0008006" key="3">
    <source>
        <dbReference type="Google" id="ProtNLM"/>
    </source>
</evidence>